<dbReference type="InterPro" id="IPR000595">
    <property type="entry name" value="cNMP-bd_dom"/>
</dbReference>
<feature type="domain" description="Cyclic nucleotide-binding" evidence="2">
    <location>
        <begin position="169"/>
        <end position="294"/>
    </location>
</feature>
<dbReference type="InterPro" id="IPR018490">
    <property type="entry name" value="cNMP-bd_dom_sf"/>
</dbReference>
<dbReference type="CDD" id="cd00038">
    <property type="entry name" value="CAP_ED"/>
    <property type="match status" value="1"/>
</dbReference>
<accession>A0A6P8H7G2</accession>
<evidence type="ECO:0000313" key="3">
    <source>
        <dbReference type="Proteomes" id="UP000515163"/>
    </source>
</evidence>
<dbReference type="Pfam" id="PF00027">
    <property type="entry name" value="cNMP_binding"/>
    <property type="match status" value="1"/>
</dbReference>
<evidence type="ECO:0000313" key="4">
    <source>
        <dbReference type="RefSeq" id="XP_031551248.1"/>
    </source>
</evidence>
<feature type="region of interest" description="Disordered" evidence="1">
    <location>
        <begin position="1"/>
        <end position="28"/>
    </location>
</feature>
<sequence length="504" mass="57936">MDLDIEDEDSHSGTEDIGFGNAGSRKRSSVDHYLLSSYRILKEKKETEDKTEQHDENKPPSEESKMRSAVRRNFKKVAKAITKQRKLSSLLEDIAHQGDDHTKAKGFVAQTGTEQGQDRASFNVNAFKAHIQSCGAIPPDVKAILVKQSWNRSKEEVEKVLRIVKRMKGFNRYPLYVKRELARVVYHGKYQSGRCIIRQGHVGISFYFIVSGTVTVERIEEDRVTGEKHIQIVGEMSEGDSFGELALLHDIRRAATIICKTSCEFLIVDKDDFNEVLRMSHQIEYEKKMSVLSTHPAFATWTNVEKKQTVPHTKIRVFQHDMIILGGKQASSDFAYFIISGKCNVVREIMVVKKLFNSGKARYSLPSINDTKHGILSVQDYANKKIERKLLIIRTLNEGDFFGVGEDLDKTYIITAERVSCVLINHLALLKRDRGKYMEEMRQRLMKSFPTQQEAFKGFLDDYNWKQYKTKCIKDVVKKLHKPNCTTCDDVPLVVRRDNAYYFE</sequence>
<dbReference type="SMART" id="SM00100">
    <property type="entry name" value="cNMP"/>
    <property type="match status" value="1"/>
</dbReference>
<dbReference type="PROSITE" id="PS00889">
    <property type="entry name" value="CNMP_BINDING_2"/>
    <property type="match status" value="1"/>
</dbReference>
<protein>
    <submittedName>
        <fullName evidence="4">cAMP-dependent protein kinase regulatory subunit-like</fullName>
    </submittedName>
</protein>
<dbReference type="OrthoDB" id="166212at2759"/>
<keyword evidence="3" id="KW-1185">Reference proteome</keyword>
<dbReference type="PROSITE" id="PS50042">
    <property type="entry name" value="CNMP_BINDING_3"/>
    <property type="match status" value="1"/>
</dbReference>
<dbReference type="PANTHER" id="PTHR23011">
    <property type="entry name" value="CYCLIC NUCLEOTIDE-BINDING DOMAIN CONTAINING PROTEIN"/>
    <property type="match status" value="1"/>
</dbReference>
<feature type="compositionally biased region" description="Basic and acidic residues" evidence="1">
    <location>
        <begin position="42"/>
        <end position="66"/>
    </location>
</feature>
<evidence type="ECO:0000259" key="2">
    <source>
        <dbReference type="PROSITE" id="PS50042"/>
    </source>
</evidence>
<organism evidence="3 4">
    <name type="scientific">Actinia tenebrosa</name>
    <name type="common">Australian red waratah sea anemone</name>
    <dbReference type="NCBI Taxonomy" id="6105"/>
    <lineage>
        <taxon>Eukaryota</taxon>
        <taxon>Metazoa</taxon>
        <taxon>Cnidaria</taxon>
        <taxon>Anthozoa</taxon>
        <taxon>Hexacorallia</taxon>
        <taxon>Actiniaria</taxon>
        <taxon>Actiniidae</taxon>
        <taxon>Actinia</taxon>
    </lineage>
</organism>
<reference evidence="4" key="1">
    <citation type="submission" date="2025-08" db="UniProtKB">
        <authorList>
            <consortium name="RefSeq"/>
        </authorList>
    </citation>
    <scope>IDENTIFICATION</scope>
    <source>
        <tissue evidence="4">Tentacle</tissue>
    </source>
</reference>
<dbReference type="InterPro" id="IPR014710">
    <property type="entry name" value="RmlC-like_jellyroll"/>
</dbReference>
<name>A0A6P8H7G2_ACTTE</name>
<gene>
    <name evidence="4" type="primary">LOC116288586</name>
</gene>
<dbReference type="KEGG" id="aten:116288586"/>
<dbReference type="AlphaFoldDB" id="A0A6P8H7G2"/>
<dbReference type="Gene3D" id="2.60.120.10">
    <property type="entry name" value="Jelly Rolls"/>
    <property type="match status" value="2"/>
</dbReference>
<dbReference type="Proteomes" id="UP000515163">
    <property type="component" value="Unplaced"/>
</dbReference>
<dbReference type="GeneID" id="116288586"/>
<proteinExistence type="predicted"/>
<dbReference type="PANTHER" id="PTHR23011:SF44">
    <property type="entry name" value="CYCLIC NUCLEOTIDE-BINDING DOMAIN-CONTAINING PROTEIN"/>
    <property type="match status" value="1"/>
</dbReference>
<dbReference type="SUPFAM" id="SSF51206">
    <property type="entry name" value="cAMP-binding domain-like"/>
    <property type="match status" value="2"/>
</dbReference>
<evidence type="ECO:0000256" key="1">
    <source>
        <dbReference type="SAM" id="MobiDB-lite"/>
    </source>
</evidence>
<feature type="region of interest" description="Disordered" evidence="1">
    <location>
        <begin position="42"/>
        <end position="70"/>
    </location>
</feature>
<dbReference type="InterPro" id="IPR018488">
    <property type="entry name" value="cNMP-bd_CS"/>
</dbReference>
<dbReference type="RefSeq" id="XP_031551248.1">
    <property type="nucleotide sequence ID" value="XM_031695388.1"/>
</dbReference>
<dbReference type="InParanoid" id="A0A6P8H7G2"/>